<evidence type="ECO:0000313" key="8">
    <source>
        <dbReference type="Proteomes" id="UP001301140"/>
    </source>
</evidence>
<dbReference type="Gene3D" id="3.30.70.1070">
    <property type="entry name" value="Sporulation related repeat"/>
    <property type="match status" value="1"/>
</dbReference>
<evidence type="ECO:0000256" key="4">
    <source>
        <dbReference type="HAMAP-Rule" id="MF_02071"/>
    </source>
</evidence>
<organism evidence="7 8">
    <name type="scientific">Marinimicrococcus flavescens</name>
    <dbReference type="NCBI Taxonomy" id="3031815"/>
    <lineage>
        <taxon>Bacteria</taxon>
        <taxon>Pseudomonadati</taxon>
        <taxon>Pseudomonadota</taxon>
        <taxon>Alphaproteobacteria</taxon>
        <taxon>Geminicoccales</taxon>
        <taxon>Geminicoccaceae</taxon>
        <taxon>Marinimicrococcus</taxon>
    </lineage>
</organism>
<dbReference type="EC" id="4.2.2.-" evidence="4"/>
<dbReference type="AlphaFoldDB" id="A0AAP3UYG2"/>
<keyword evidence="8" id="KW-1185">Reference proteome</keyword>
<comment type="subcellular location">
    <subcellularLocation>
        <location evidence="4">Cell membrane</location>
        <topology evidence="4">Lipid-anchor</topology>
    </subcellularLocation>
</comment>
<comment type="function">
    <text evidence="4">Lytic transglycosylase with a strong preference for naked glycan strands that lack stem peptides.</text>
</comment>
<protein>
    <recommendedName>
        <fullName evidence="4">Endolytic peptidoglycan transglycosylase RlpA</fullName>
        <ecNumber evidence="4">4.2.2.-</ecNumber>
    </recommendedName>
</protein>
<dbReference type="Proteomes" id="UP001301140">
    <property type="component" value="Unassembled WGS sequence"/>
</dbReference>
<dbReference type="InterPro" id="IPR036908">
    <property type="entry name" value="RlpA-like_sf"/>
</dbReference>
<dbReference type="SUPFAM" id="SSF50685">
    <property type="entry name" value="Barwin-like endoglucanases"/>
    <property type="match status" value="1"/>
</dbReference>
<dbReference type="GO" id="GO:0042834">
    <property type="term" value="F:peptidoglycan binding"/>
    <property type="evidence" value="ECO:0007669"/>
    <property type="project" value="InterPro"/>
</dbReference>
<feature type="domain" description="SPOR" evidence="6">
    <location>
        <begin position="221"/>
        <end position="302"/>
    </location>
</feature>
<keyword evidence="2 4" id="KW-0456">Lyase</keyword>
<dbReference type="Gene3D" id="2.40.40.10">
    <property type="entry name" value="RlpA-like domain"/>
    <property type="match status" value="1"/>
</dbReference>
<keyword evidence="4" id="KW-0472">Membrane</keyword>
<evidence type="ECO:0000256" key="2">
    <source>
        <dbReference type="ARBA" id="ARBA00023239"/>
    </source>
</evidence>
<keyword evidence="4" id="KW-0564">Palmitate</keyword>
<evidence type="ECO:0000256" key="3">
    <source>
        <dbReference type="ARBA" id="ARBA00023316"/>
    </source>
</evidence>
<dbReference type="InterPro" id="IPR007730">
    <property type="entry name" value="SPOR-like_dom"/>
</dbReference>
<dbReference type="EMBL" id="JARGEQ010000051">
    <property type="protein sequence ID" value="MDF1585963.1"/>
    <property type="molecule type" value="Genomic_DNA"/>
</dbReference>
<keyword evidence="4" id="KW-1003">Cell membrane</keyword>
<sequence length="310" mass="32368">MRLRDGLVLGVGLLLAACASRAPEKPGQPEAGAASLPQGVYKLGKPYKIAGRWYHPAYEPDYDRTGVASWYGAAFHGKPTANGEVFDKELISAAHPTLPLPSIVRVTNLENGRSLELRVNDRGPFVGDRMIDLSQAAARELGYEGAGLARVRVQFVGLADDALGTPPSPSPATVPETTMVAQVPAPARRAPAPEREAEVQLASLADVAPTRSRPAAATRPACGPGPHFVQVGAFSEGAKVRAATARLEDVAPVSVEPVFIGSAAAARVRLGPLGPREAERVLAQVRGRGYTDAFLASAGRSADAPSCSDT</sequence>
<evidence type="ECO:0000256" key="1">
    <source>
        <dbReference type="ARBA" id="ARBA00022729"/>
    </source>
</evidence>
<gene>
    <name evidence="4" type="primary">rlpA</name>
    <name evidence="7" type="ORF">PZ740_06140</name>
</gene>
<dbReference type="InterPro" id="IPR009009">
    <property type="entry name" value="RlpA-like_DPBB"/>
</dbReference>
<keyword evidence="4" id="KW-0449">Lipoprotein</keyword>
<dbReference type="InterPro" id="IPR034718">
    <property type="entry name" value="RlpA"/>
</dbReference>
<dbReference type="PROSITE" id="PS51724">
    <property type="entry name" value="SPOR"/>
    <property type="match status" value="1"/>
</dbReference>
<dbReference type="InterPro" id="IPR036680">
    <property type="entry name" value="SPOR-like_sf"/>
</dbReference>
<dbReference type="PROSITE" id="PS51257">
    <property type="entry name" value="PROKAR_LIPOPROTEIN"/>
    <property type="match status" value="1"/>
</dbReference>
<reference evidence="7 8" key="1">
    <citation type="submission" date="2023-03" db="EMBL/GenBank/DDBJ databases">
        <title>YIM 152171 draft genome.</title>
        <authorList>
            <person name="Yang Z."/>
        </authorList>
    </citation>
    <scope>NUCLEOTIDE SEQUENCE [LARGE SCALE GENOMIC DNA]</scope>
    <source>
        <strain evidence="7 8">YIM 152171</strain>
    </source>
</reference>
<dbReference type="GO" id="GO:0008932">
    <property type="term" value="F:lytic endotransglycosylase activity"/>
    <property type="evidence" value="ECO:0007669"/>
    <property type="project" value="UniProtKB-UniRule"/>
</dbReference>
<accession>A0AAP3UYG2</accession>
<keyword evidence="3 4" id="KW-0961">Cell wall biogenesis/degradation</keyword>
<dbReference type="PANTHER" id="PTHR34183:SF1">
    <property type="entry name" value="ENDOLYTIC PEPTIDOGLYCAN TRANSGLYCOSYLASE RLPA"/>
    <property type="match status" value="1"/>
</dbReference>
<dbReference type="GO" id="GO:0000270">
    <property type="term" value="P:peptidoglycan metabolic process"/>
    <property type="evidence" value="ECO:0007669"/>
    <property type="project" value="UniProtKB-UniRule"/>
</dbReference>
<dbReference type="Pfam" id="PF03330">
    <property type="entry name" value="DPBB_1"/>
    <property type="match status" value="1"/>
</dbReference>
<evidence type="ECO:0000313" key="7">
    <source>
        <dbReference type="EMBL" id="MDF1585963.1"/>
    </source>
</evidence>
<name>A0AAP3UYG2_9PROT</name>
<dbReference type="SUPFAM" id="SSF110997">
    <property type="entry name" value="Sporulation related repeat"/>
    <property type="match status" value="1"/>
</dbReference>
<dbReference type="HAMAP" id="MF_02071">
    <property type="entry name" value="RlpA"/>
    <property type="match status" value="1"/>
</dbReference>
<evidence type="ECO:0000256" key="5">
    <source>
        <dbReference type="RuleBase" id="RU003495"/>
    </source>
</evidence>
<dbReference type="GO" id="GO:0005886">
    <property type="term" value="C:plasma membrane"/>
    <property type="evidence" value="ECO:0007669"/>
    <property type="project" value="UniProtKB-SubCell"/>
</dbReference>
<dbReference type="GO" id="GO:0071555">
    <property type="term" value="P:cell wall organization"/>
    <property type="evidence" value="ECO:0007669"/>
    <property type="project" value="UniProtKB-KW"/>
</dbReference>
<evidence type="ECO:0000259" key="6">
    <source>
        <dbReference type="PROSITE" id="PS51724"/>
    </source>
</evidence>
<proteinExistence type="inferred from homology"/>
<dbReference type="NCBIfam" id="TIGR00413">
    <property type="entry name" value="rlpA"/>
    <property type="match status" value="1"/>
</dbReference>
<comment type="caution">
    <text evidence="7">The sequence shown here is derived from an EMBL/GenBank/DDBJ whole genome shotgun (WGS) entry which is preliminary data.</text>
</comment>
<dbReference type="CDD" id="cd22268">
    <property type="entry name" value="DPBB_RlpA-like"/>
    <property type="match status" value="1"/>
</dbReference>
<comment type="similarity">
    <text evidence="4 5">Belongs to the RlpA family.</text>
</comment>
<dbReference type="InterPro" id="IPR012997">
    <property type="entry name" value="RplA"/>
</dbReference>
<dbReference type="PANTHER" id="PTHR34183">
    <property type="entry name" value="ENDOLYTIC PEPTIDOGLYCAN TRANSGLYCOSYLASE RLPA"/>
    <property type="match status" value="1"/>
</dbReference>
<dbReference type="Pfam" id="PF05036">
    <property type="entry name" value="SPOR"/>
    <property type="match status" value="1"/>
</dbReference>
<dbReference type="RefSeq" id="WP_327788378.1">
    <property type="nucleotide sequence ID" value="NZ_JARGEQ010000051.1"/>
</dbReference>
<dbReference type="GO" id="GO:0009279">
    <property type="term" value="C:cell outer membrane"/>
    <property type="evidence" value="ECO:0007669"/>
    <property type="project" value="TreeGrafter"/>
</dbReference>
<keyword evidence="1" id="KW-0732">Signal</keyword>